<dbReference type="OrthoDB" id="10265068at2759"/>
<dbReference type="InterPro" id="IPR045138">
    <property type="entry name" value="MeCP2/MBD4"/>
</dbReference>
<dbReference type="Proteomes" id="UP000504638">
    <property type="component" value="Unplaced"/>
</dbReference>
<evidence type="ECO:0000259" key="4">
    <source>
        <dbReference type="Pfam" id="PF00730"/>
    </source>
</evidence>
<dbReference type="Gene3D" id="1.10.340.30">
    <property type="entry name" value="Hypothetical protein, domain 2"/>
    <property type="match status" value="1"/>
</dbReference>
<reference evidence="7" key="2">
    <citation type="submission" date="2020-04" db="EMBL/GenBank/DDBJ databases">
        <authorList>
            <consortium name="NCBI Genome Project"/>
        </authorList>
    </citation>
    <scope>NUCLEOTIDE SEQUENCE</scope>
    <source>
        <strain evidence="7">CBS 781.70</strain>
    </source>
</reference>
<dbReference type="GO" id="GO:0006285">
    <property type="term" value="P:base-excision repair, AP site formation"/>
    <property type="evidence" value="ECO:0007669"/>
    <property type="project" value="UniProtKB-ARBA"/>
</dbReference>
<dbReference type="GO" id="GO:0003677">
    <property type="term" value="F:DNA binding"/>
    <property type="evidence" value="ECO:0007669"/>
    <property type="project" value="InterPro"/>
</dbReference>
<evidence type="ECO:0000256" key="2">
    <source>
        <dbReference type="ARBA" id="ARBA00023242"/>
    </source>
</evidence>
<dbReference type="Pfam" id="PF00730">
    <property type="entry name" value="HhH-GPD"/>
    <property type="match status" value="1"/>
</dbReference>
<gene>
    <name evidence="5 7" type="ORF">P152DRAFT_371802</name>
</gene>
<keyword evidence="6" id="KW-1185">Reference proteome</keyword>
<dbReference type="GO" id="GO:0003824">
    <property type="term" value="F:catalytic activity"/>
    <property type="evidence" value="ECO:0007669"/>
    <property type="project" value="InterPro"/>
</dbReference>
<dbReference type="PANTHER" id="PTHR15074">
    <property type="entry name" value="METHYL-CPG-BINDING PROTEIN"/>
    <property type="match status" value="1"/>
</dbReference>
<proteinExistence type="predicted"/>
<dbReference type="AlphaFoldDB" id="A0A6G1GAT8"/>
<feature type="region of interest" description="Disordered" evidence="3">
    <location>
        <begin position="1"/>
        <end position="21"/>
    </location>
</feature>
<feature type="non-terminal residue" evidence="5">
    <location>
        <position position="1"/>
    </location>
</feature>
<dbReference type="InterPro" id="IPR011257">
    <property type="entry name" value="DNA_glycosylase"/>
</dbReference>
<dbReference type="RefSeq" id="XP_033536652.1">
    <property type="nucleotide sequence ID" value="XM_033675530.1"/>
</dbReference>
<feature type="non-terminal residue" evidence="5">
    <location>
        <position position="260"/>
    </location>
</feature>
<dbReference type="InterPro" id="IPR003265">
    <property type="entry name" value="HhH-GPD_domain"/>
</dbReference>
<accession>A0A6G1GAT8</accession>
<evidence type="ECO:0000256" key="3">
    <source>
        <dbReference type="SAM" id="MobiDB-lite"/>
    </source>
</evidence>
<dbReference type="SUPFAM" id="SSF48150">
    <property type="entry name" value="DNA-glycosylase"/>
    <property type="match status" value="1"/>
</dbReference>
<comment type="subcellular location">
    <subcellularLocation>
        <location evidence="1">Nucleus</location>
    </subcellularLocation>
</comment>
<reference evidence="5 7" key="1">
    <citation type="submission" date="2020-01" db="EMBL/GenBank/DDBJ databases">
        <authorList>
            <consortium name="DOE Joint Genome Institute"/>
            <person name="Haridas S."/>
            <person name="Albert R."/>
            <person name="Binder M."/>
            <person name="Bloem J."/>
            <person name="Labutti K."/>
            <person name="Salamov A."/>
            <person name="Andreopoulos B."/>
            <person name="Baker S.E."/>
            <person name="Barry K."/>
            <person name="Bills G."/>
            <person name="Bluhm B.H."/>
            <person name="Cannon C."/>
            <person name="Castanera R."/>
            <person name="Culley D.E."/>
            <person name="Daum C."/>
            <person name="Ezra D."/>
            <person name="Gonzalez J.B."/>
            <person name="Henrissat B."/>
            <person name="Kuo A."/>
            <person name="Liang C."/>
            <person name="Lipzen A."/>
            <person name="Lutzoni F."/>
            <person name="Magnuson J."/>
            <person name="Mondo S."/>
            <person name="Nolan M."/>
            <person name="Ohm R."/>
            <person name="Pangilinan J."/>
            <person name="Park H.-J."/>
            <person name="Ramirez L."/>
            <person name="Alfaro M."/>
            <person name="Sun H."/>
            <person name="Tritt A."/>
            <person name="Yoshinaga Y."/>
            <person name="Zwiers L.-H."/>
            <person name="Turgeon B.G."/>
            <person name="Goodwin S.B."/>
            <person name="Spatafora J.W."/>
            <person name="Crous P.W."/>
            <person name="Grigoriev I.V."/>
        </authorList>
    </citation>
    <scope>NUCLEOTIDE SEQUENCE</scope>
    <source>
        <strain evidence="5 7">CBS 781.70</strain>
    </source>
</reference>
<feature type="domain" description="HhH-GPD" evidence="4">
    <location>
        <begin position="48"/>
        <end position="158"/>
    </location>
</feature>
<reference evidence="7" key="3">
    <citation type="submission" date="2025-04" db="UniProtKB">
        <authorList>
            <consortium name="RefSeq"/>
        </authorList>
    </citation>
    <scope>IDENTIFICATION</scope>
    <source>
        <strain evidence="7">CBS 781.70</strain>
    </source>
</reference>
<evidence type="ECO:0000313" key="5">
    <source>
        <dbReference type="EMBL" id="KAF1815021.1"/>
    </source>
</evidence>
<dbReference type="GO" id="GO:0005634">
    <property type="term" value="C:nucleus"/>
    <property type="evidence" value="ECO:0007669"/>
    <property type="project" value="UniProtKB-SubCell"/>
</dbReference>
<evidence type="ECO:0000313" key="6">
    <source>
        <dbReference type="Proteomes" id="UP000504638"/>
    </source>
</evidence>
<protein>
    <submittedName>
        <fullName evidence="5 7">5-Methylcytosine G/T mismatch-specific DNA glycosylase</fullName>
    </submittedName>
</protein>
<dbReference type="EMBL" id="ML975152">
    <property type="protein sequence ID" value="KAF1815021.1"/>
    <property type="molecule type" value="Genomic_DNA"/>
</dbReference>
<dbReference type="PANTHER" id="PTHR15074:SF0">
    <property type="entry name" value="METHYL-CPG-BINDING DOMAIN PROTEIN 4-LIKE PROTEIN"/>
    <property type="match status" value="1"/>
</dbReference>
<evidence type="ECO:0000256" key="1">
    <source>
        <dbReference type="ARBA" id="ARBA00004123"/>
    </source>
</evidence>
<dbReference type="GeneID" id="54416100"/>
<name>A0A6G1GAT8_9PEZI</name>
<keyword evidence="2" id="KW-0539">Nucleus</keyword>
<sequence>PSTPPVAPKNGKETASVPSTLPFPPLSSNGLGLIQETLAHHPFQLLVAVTLLNKTRGSVAIPVFHALMNQFPDPEQLSHASVEEVESMIGTLGLQRVRAKGLVSMAKLWLENPPTKGVRYGKRGYPVAAKSFDSLSKGPRRTPLVRDGEVIDDEVVGGRINCAWEIAHLPCVGAYALDSWRIFCRDELRGVATGYNGEGQVDDGDVTVPFEPEWMRVQPTDKELRAFVRWMWLKEGWIWNPETGEREVAGQELLERAERG</sequence>
<organism evidence="5">
    <name type="scientific">Eremomyces bilateralis CBS 781.70</name>
    <dbReference type="NCBI Taxonomy" id="1392243"/>
    <lineage>
        <taxon>Eukaryota</taxon>
        <taxon>Fungi</taxon>
        <taxon>Dikarya</taxon>
        <taxon>Ascomycota</taxon>
        <taxon>Pezizomycotina</taxon>
        <taxon>Dothideomycetes</taxon>
        <taxon>Dothideomycetes incertae sedis</taxon>
        <taxon>Eremomycetales</taxon>
        <taxon>Eremomycetaceae</taxon>
        <taxon>Eremomyces</taxon>
    </lineage>
</organism>
<evidence type="ECO:0000313" key="7">
    <source>
        <dbReference type="RefSeq" id="XP_033536652.1"/>
    </source>
</evidence>